<organism evidence="1 2">
    <name type="scientific">Araneus ventricosus</name>
    <name type="common">Orbweaver spider</name>
    <name type="synonym">Epeira ventricosa</name>
    <dbReference type="NCBI Taxonomy" id="182803"/>
    <lineage>
        <taxon>Eukaryota</taxon>
        <taxon>Metazoa</taxon>
        <taxon>Ecdysozoa</taxon>
        <taxon>Arthropoda</taxon>
        <taxon>Chelicerata</taxon>
        <taxon>Arachnida</taxon>
        <taxon>Araneae</taxon>
        <taxon>Araneomorphae</taxon>
        <taxon>Entelegynae</taxon>
        <taxon>Araneoidea</taxon>
        <taxon>Araneidae</taxon>
        <taxon>Araneus</taxon>
    </lineage>
</organism>
<keyword evidence="2" id="KW-1185">Reference proteome</keyword>
<accession>A0A4Y2S1B7</accession>
<comment type="caution">
    <text evidence="1">The sequence shown here is derived from an EMBL/GenBank/DDBJ whole genome shotgun (WGS) entry which is preliminary data.</text>
</comment>
<sequence length="137" mass="15222">MGDSGTQLPSWPGTSAPGRNWHGTSLCHGVYLYSVLAYEEASAKLRTRMAEKGRQKPRLQAENSFSVLENNCFVIQTAKKCGSSAEVVVLEIINQLGVFEFECPQSSVKDVKEMLEAIAAMRGEEIHVRHLLKEKKL</sequence>
<reference evidence="1 2" key="1">
    <citation type="journal article" date="2019" name="Sci. Rep.">
        <title>Orb-weaving spider Araneus ventricosus genome elucidates the spidroin gene catalogue.</title>
        <authorList>
            <person name="Kono N."/>
            <person name="Nakamura H."/>
            <person name="Ohtoshi R."/>
            <person name="Moran D.A.P."/>
            <person name="Shinohara A."/>
            <person name="Yoshida Y."/>
            <person name="Fujiwara M."/>
            <person name="Mori M."/>
            <person name="Tomita M."/>
            <person name="Arakawa K."/>
        </authorList>
    </citation>
    <scope>NUCLEOTIDE SEQUENCE [LARGE SCALE GENOMIC DNA]</scope>
</reference>
<dbReference type="Proteomes" id="UP000499080">
    <property type="component" value="Unassembled WGS sequence"/>
</dbReference>
<dbReference type="EMBL" id="BGPR01019449">
    <property type="protein sequence ID" value="GBN81964.1"/>
    <property type="molecule type" value="Genomic_DNA"/>
</dbReference>
<protein>
    <submittedName>
        <fullName evidence="1">Uncharacterized protein</fullName>
    </submittedName>
</protein>
<evidence type="ECO:0000313" key="2">
    <source>
        <dbReference type="Proteomes" id="UP000499080"/>
    </source>
</evidence>
<dbReference type="AlphaFoldDB" id="A0A4Y2S1B7"/>
<name>A0A4Y2S1B7_ARAVE</name>
<gene>
    <name evidence="1" type="ORF">AVEN_228251_1</name>
</gene>
<proteinExistence type="predicted"/>
<evidence type="ECO:0000313" key="1">
    <source>
        <dbReference type="EMBL" id="GBN81964.1"/>
    </source>
</evidence>